<sequence>MSRLALGPSSRSALLIRLVLAVATVGMLCLLAWSIIRDNLAAAAVAGGTLAVLIVLEGSVFLAPDDLRSQAMRRTLSLASATLGHMSSGLTREGSVAVCQLLLAETGATAIAITNTRAVLAYVGEGTLGVGGGGPLSDATREVLKSGRVLTFTNPATASDGMAGSSTGKDAPRLRAAVFAPLKVADHCVGTIKFYYRHSHELDRTQLTIVRGFAELLSTQLSTHELERQAELTAHAEVKALQAQINPHFLFNALNTMAALTRTDPARARDLLREFAVYYRCQLESTESLIPLQEELAQTRRYLKIEKARFGDDRIVESEMVGEGCENVMVPGFIVQPIVENSVRHGMRDEGMLHIDIQVTTDGDDVLLAVADDGVGMDVDAERRLMDADASRGGARGTGVALRNVADRVRHFYGEHSGVEIMSKQGEGTVVTLRLARVALRIGRHENNPV</sequence>
<comment type="caution">
    <text evidence="6">The sequence shown here is derived from an EMBL/GenBank/DDBJ whole genome shotgun (WGS) entry which is preliminary data.</text>
</comment>
<feature type="transmembrane region" description="Helical" evidence="4">
    <location>
        <begin position="12"/>
        <end position="36"/>
    </location>
</feature>
<proteinExistence type="predicted"/>
<dbReference type="STRING" id="1125712.HMPREF1316_1956"/>
<accession>U2TBK7</accession>
<evidence type="ECO:0000256" key="3">
    <source>
        <dbReference type="ARBA" id="ARBA00023012"/>
    </source>
</evidence>
<evidence type="ECO:0000256" key="4">
    <source>
        <dbReference type="SAM" id="Phobius"/>
    </source>
</evidence>
<gene>
    <name evidence="6" type="ORF">HMPREF1316_1956</name>
</gene>
<keyword evidence="6" id="KW-0418">Kinase</keyword>
<dbReference type="SUPFAM" id="SSF55874">
    <property type="entry name" value="ATPase domain of HSP90 chaperone/DNA topoisomerase II/histidine kinase"/>
    <property type="match status" value="1"/>
</dbReference>
<evidence type="ECO:0000256" key="1">
    <source>
        <dbReference type="ARBA" id="ARBA00000085"/>
    </source>
</evidence>
<reference evidence="6 7" key="1">
    <citation type="submission" date="2013-08" db="EMBL/GenBank/DDBJ databases">
        <authorList>
            <person name="Durkin A.S."/>
            <person name="Haft D.R."/>
            <person name="McCorrison J."/>
            <person name="Torralba M."/>
            <person name="Gillis M."/>
            <person name="Haft D.H."/>
            <person name="Methe B."/>
            <person name="Sutton G."/>
            <person name="Nelson K.E."/>
        </authorList>
    </citation>
    <scope>NUCLEOTIDE SEQUENCE [LARGE SCALE GENOMIC DNA]</scope>
    <source>
        <strain evidence="6 7">F0195</strain>
    </source>
</reference>
<dbReference type="Pfam" id="PF02518">
    <property type="entry name" value="HATPase_c"/>
    <property type="match status" value="1"/>
</dbReference>
<dbReference type="eggNOG" id="COG3275">
    <property type="taxonomic scope" value="Bacteria"/>
</dbReference>
<dbReference type="InterPro" id="IPR029016">
    <property type="entry name" value="GAF-like_dom_sf"/>
</dbReference>
<evidence type="ECO:0000313" key="7">
    <source>
        <dbReference type="Proteomes" id="UP000016638"/>
    </source>
</evidence>
<dbReference type="AlphaFoldDB" id="U2TBK7"/>
<keyword evidence="3" id="KW-0902">Two-component regulatory system</keyword>
<dbReference type="PANTHER" id="PTHR34220:SF7">
    <property type="entry name" value="SENSOR HISTIDINE KINASE YPDA"/>
    <property type="match status" value="1"/>
</dbReference>
<dbReference type="InterPro" id="IPR003594">
    <property type="entry name" value="HATPase_dom"/>
</dbReference>
<evidence type="ECO:0000256" key="2">
    <source>
        <dbReference type="ARBA" id="ARBA00012438"/>
    </source>
</evidence>
<dbReference type="Pfam" id="PF06580">
    <property type="entry name" value="His_kinase"/>
    <property type="match status" value="1"/>
</dbReference>
<dbReference type="SMART" id="SM00387">
    <property type="entry name" value="HATPase_c"/>
    <property type="match status" value="1"/>
</dbReference>
<dbReference type="EC" id="2.7.13.3" evidence="2"/>
<dbReference type="SUPFAM" id="SSF55781">
    <property type="entry name" value="GAF domain-like"/>
    <property type="match status" value="1"/>
</dbReference>
<evidence type="ECO:0000259" key="5">
    <source>
        <dbReference type="SMART" id="SM00387"/>
    </source>
</evidence>
<evidence type="ECO:0000313" key="6">
    <source>
        <dbReference type="EMBL" id="ERL10424.1"/>
    </source>
</evidence>
<dbReference type="Gene3D" id="3.30.450.40">
    <property type="match status" value="1"/>
</dbReference>
<dbReference type="InterPro" id="IPR036890">
    <property type="entry name" value="HATPase_C_sf"/>
</dbReference>
<feature type="transmembrane region" description="Helical" evidence="4">
    <location>
        <begin position="42"/>
        <end position="64"/>
    </location>
</feature>
<keyword evidence="4" id="KW-1133">Transmembrane helix</keyword>
<organism evidence="6 7">
    <name type="scientific">Olsenella profusa F0195</name>
    <dbReference type="NCBI Taxonomy" id="1125712"/>
    <lineage>
        <taxon>Bacteria</taxon>
        <taxon>Bacillati</taxon>
        <taxon>Actinomycetota</taxon>
        <taxon>Coriobacteriia</taxon>
        <taxon>Coriobacteriales</taxon>
        <taxon>Atopobiaceae</taxon>
        <taxon>Olsenella</taxon>
    </lineage>
</organism>
<comment type="catalytic activity">
    <reaction evidence="1">
        <text>ATP + protein L-histidine = ADP + protein N-phospho-L-histidine.</text>
        <dbReference type="EC" id="2.7.13.3"/>
    </reaction>
</comment>
<dbReference type="EMBL" id="AWEZ01000010">
    <property type="protein sequence ID" value="ERL10424.1"/>
    <property type="molecule type" value="Genomic_DNA"/>
</dbReference>
<keyword evidence="6" id="KW-0808">Transferase</keyword>
<name>U2TBK7_9ACTN</name>
<dbReference type="GO" id="GO:0016020">
    <property type="term" value="C:membrane"/>
    <property type="evidence" value="ECO:0007669"/>
    <property type="project" value="InterPro"/>
</dbReference>
<dbReference type="InterPro" id="IPR050640">
    <property type="entry name" value="Bact_2-comp_sensor_kinase"/>
</dbReference>
<dbReference type="PATRIC" id="fig|1125712.3.peg.336"/>
<dbReference type="RefSeq" id="WP_021725156.1">
    <property type="nucleotide sequence ID" value="NZ_AWEZ01000010.1"/>
</dbReference>
<dbReference type="InterPro" id="IPR010559">
    <property type="entry name" value="Sig_transdc_His_kin_internal"/>
</dbReference>
<dbReference type="InterPro" id="IPR004358">
    <property type="entry name" value="Sig_transdc_His_kin-like_C"/>
</dbReference>
<protein>
    <recommendedName>
        <fullName evidence="2">histidine kinase</fullName>
        <ecNumber evidence="2">2.7.13.3</ecNumber>
    </recommendedName>
</protein>
<dbReference type="PRINTS" id="PR00344">
    <property type="entry name" value="BCTRLSENSOR"/>
</dbReference>
<dbReference type="Gene3D" id="3.30.565.10">
    <property type="entry name" value="Histidine kinase-like ATPase, C-terminal domain"/>
    <property type="match status" value="1"/>
</dbReference>
<keyword evidence="4" id="KW-0472">Membrane</keyword>
<keyword evidence="4" id="KW-0812">Transmembrane</keyword>
<feature type="domain" description="Histidine kinase/HSP90-like ATPase" evidence="5">
    <location>
        <begin position="326"/>
        <end position="439"/>
    </location>
</feature>
<dbReference type="Proteomes" id="UP000016638">
    <property type="component" value="Unassembled WGS sequence"/>
</dbReference>
<dbReference type="PANTHER" id="PTHR34220">
    <property type="entry name" value="SENSOR HISTIDINE KINASE YPDA"/>
    <property type="match status" value="1"/>
</dbReference>
<dbReference type="GO" id="GO:0000155">
    <property type="term" value="F:phosphorelay sensor kinase activity"/>
    <property type="evidence" value="ECO:0007669"/>
    <property type="project" value="InterPro"/>
</dbReference>
<keyword evidence="7" id="KW-1185">Reference proteome</keyword>